<dbReference type="Pfam" id="PF24105">
    <property type="entry name" value="Beta-prop_CAF1B_HIR1"/>
    <property type="match status" value="1"/>
</dbReference>
<proteinExistence type="inferred from homology"/>
<dbReference type="AlphaFoldDB" id="A0A388K8R3"/>
<keyword evidence="5 10" id="KW-0156">Chromatin regulator</keyword>
<comment type="subcellular location">
    <subcellularLocation>
        <location evidence="1 10">Nucleus</location>
    </subcellularLocation>
</comment>
<evidence type="ECO:0000256" key="9">
    <source>
        <dbReference type="PROSITE-ProRule" id="PRU00221"/>
    </source>
</evidence>
<dbReference type="InterPro" id="IPR036322">
    <property type="entry name" value="WD40_repeat_dom_sf"/>
</dbReference>
<evidence type="ECO:0000313" key="14">
    <source>
        <dbReference type="EMBL" id="GBG66406.1"/>
    </source>
</evidence>
<evidence type="ECO:0000256" key="11">
    <source>
        <dbReference type="SAM" id="MobiDB-lite"/>
    </source>
</evidence>
<dbReference type="Pfam" id="PF07569">
    <property type="entry name" value="Hira"/>
    <property type="match status" value="2"/>
</dbReference>
<dbReference type="OrthoDB" id="1741719at2759"/>
<evidence type="ECO:0000313" key="15">
    <source>
        <dbReference type="Proteomes" id="UP000265515"/>
    </source>
</evidence>
<feature type="domain" description="Protein HIRA-like C-terminal" evidence="12">
    <location>
        <begin position="880"/>
        <end position="1031"/>
    </location>
</feature>
<comment type="function">
    <text evidence="10">Required for replication-independent chromatin assembly and for the periodic repression of histone gene transcription during the cell cycle.</text>
</comment>
<feature type="repeat" description="WD" evidence="9">
    <location>
        <begin position="63"/>
        <end position="95"/>
    </location>
</feature>
<dbReference type="GO" id="GO:0000785">
    <property type="term" value="C:chromatin"/>
    <property type="evidence" value="ECO:0007669"/>
    <property type="project" value="TreeGrafter"/>
</dbReference>
<evidence type="ECO:0000256" key="3">
    <source>
        <dbReference type="ARBA" id="ARBA00022574"/>
    </source>
</evidence>
<dbReference type="GO" id="GO:0006351">
    <property type="term" value="P:DNA-templated transcription"/>
    <property type="evidence" value="ECO:0007669"/>
    <property type="project" value="InterPro"/>
</dbReference>
<feature type="repeat" description="WD" evidence="9">
    <location>
        <begin position="164"/>
        <end position="196"/>
    </location>
</feature>
<dbReference type="InterPro" id="IPR031120">
    <property type="entry name" value="HIR1-like"/>
</dbReference>
<dbReference type="OMA" id="RGSWDGD"/>
<feature type="domain" description="CAF1B/HIR1 beta-propeller" evidence="13">
    <location>
        <begin position="5"/>
        <end position="394"/>
    </location>
</feature>
<name>A0A388K8R3_CHABU</name>
<dbReference type="CDD" id="cd00200">
    <property type="entry name" value="WD40"/>
    <property type="match status" value="1"/>
</dbReference>
<dbReference type="SUPFAM" id="SSF50978">
    <property type="entry name" value="WD40 repeat-like"/>
    <property type="match status" value="2"/>
</dbReference>
<keyword evidence="7 10" id="KW-0804">Transcription</keyword>
<feature type="compositionally biased region" description="Basic and acidic residues" evidence="11">
    <location>
        <begin position="590"/>
        <end position="602"/>
    </location>
</feature>
<keyword evidence="4 10" id="KW-0677">Repeat</keyword>
<evidence type="ECO:0000259" key="13">
    <source>
        <dbReference type="Pfam" id="PF24105"/>
    </source>
</evidence>
<dbReference type="PROSITE" id="PS50082">
    <property type="entry name" value="WD_REPEATS_2"/>
    <property type="match status" value="4"/>
</dbReference>
<keyword evidence="15" id="KW-1185">Reference proteome</keyword>
<evidence type="ECO:0000256" key="8">
    <source>
        <dbReference type="ARBA" id="ARBA00023242"/>
    </source>
</evidence>
<keyword evidence="6 10" id="KW-0805">Transcription regulation</keyword>
<dbReference type="GO" id="GO:0000417">
    <property type="term" value="C:HIR complex"/>
    <property type="evidence" value="ECO:0007669"/>
    <property type="project" value="TreeGrafter"/>
</dbReference>
<dbReference type="Gramene" id="GBG66406">
    <property type="protein sequence ID" value="GBG66406"/>
    <property type="gene ID" value="CBR_g60059"/>
</dbReference>
<dbReference type="GO" id="GO:0031491">
    <property type="term" value="F:nucleosome binding"/>
    <property type="evidence" value="ECO:0007669"/>
    <property type="project" value="TreeGrafter"/>
</dbReference>
<comment type="caution">
    <text evidence="14">The sequence shown here is derived from an EMBL/GenBank/DDBJ whole genome shotgun (WGS) entry which is preliminary data.</text>
</comment>
<dbReference type="STRING" id="69332.A0A388K8R3"/>
<feature type="repeat" description="WD" evidence="9">
    <location>
        <begin position="122"/>
        <end position="163"/>
    </location>
</feature>
<keyword evidence="8 10" id="KW-0539">Nucleus</keyword>
<evidence type="ECO:0000256" key="10">
    <source>
        <dbReference type="RuleBase" id="RU364014"/>
    </source>
</evidence>
<dbReference type="GO" id="GO:0006338">
    <property type="term" value="P:chromatin remodeling"/>
    <property type="evidence" value="ECO:0007669"/>
    <property type="project" value="InterPro"/>
</dbReference>
<feature type="domain" description="Protein HIRA-like C-terminal" evidence="12">
    <location>
        <begin position="784"/>
        <end position="843"/>
    </location>
</feature>
<evidence type="ECO:0000259" key="12">
    <source>
        <dbReference type="Pfam" id="PF07569"/>
    </source>
</evidence>
<dbReference type="SMART" id="SM00320">
    <property type="entry name" value="WD40"/>
    <property type="match status" value="7"/>
</dbReference>
<dbReference type="GO" id="GO:0005634">
    <property type="term" value="C:nucleus"/>
    <property type="evidence" value="ECO:0007669"/>
    <property type="project" value="UniProtKB-SubCell"/>
</dbReference>
<organism evidence="14 15">
    <name type="scientific">Chara braunii</name>
    <name type="common">Braun's stonewort</name>
    <dbReference type="NCBI Taxonomy" id="69332"/>
    <lineage>
        <taxon>Eukaryota</taxon>
        <taxon>Viridiplantae</taxon>
        <taxon>Streptophyta</taxon>
        <taxon>Charophyceae</taxon>
        <taxon>Charales</taxon>
        <taxon>Characeae</taxon>
        <taxon>Chara</taxon>
    </lineage>
</organism>
<dbReference type="InterPro" id="IPR011494">
    <property type="entry name" value="HIRA-like_C"/>
</dbReference>
<protein>
    <recommendedName>
        <fullName evidence="10">Protein HIRA</fullName>
    </recommendedName>
</protein>
<feature type="region of interest" description="Disordered" evidence="11">
    <location>
        <begin position="847"/>
        <end position="876"/>
    </location>
</feature>
<feature type="region of interest" description="Disordered" evidence="11">
    <location>
        <begin position="477"/>
        <end position="510"/>
    </location>
</feature>
<evidence type="ECO:0000256" key="1">
    <source>
        <dbReference type="ARBA" id="ARBA00004123"/>
    </source>
</evidence>
<evidence type="ECO:0000256" key="2">
    <source>
        <dbReference type="ARBA" id="ARBA00007306"/>
    </source>
</evidence>
<dbReference type="InterPro" id="IPR015943">
    <property type="entry name" value="WD40/YVTN_repeat-like_dom_sf"/>
</dbReference>
<dbReference type="PROSITE" id="PS50294">
    <property type="entry name" value="WD_REPEATS_REGION"/>
    <property type="match status" value="2"/>
</dbReference>
<dbReference type="InterPro" id="IPR055410">
    <property type="entry name" value="Beta-prop_CAF1B_HIR1"/>
</dbReference>
<keyword evidence="3 9" id="KW-0853">WD repeat</keyword>
<gene>
    <name evidence="14" type="ORF">CBR_g60059</name>
</gene>
<evidence type="ECO:0000256" key="4">
    <source>
        <dbReference type="ARBA" id="ARBA00022737"/>
    </source>
</evidence>
<evidence type="ECO:0000256" key="5">
    <source>
        <dbReference type="ARBA" id="ARBA00022853"/>
    </source>
</evidence>
<dbReference type="EMBL" id="BFEA01000073">
    <property type="protein sequence ID" value="GBG66406.1"/>
    <property type="molecule type" value="Genomic_DNA"/>
</dbReference>
<feature type="compositionally biased region" description="Pro residues" evidence="11">
    <location>
        <begin position="624"/>
        <end position="633"/>
    </location>
</feature>
<feature type="region of interest" description="Disordered" evidence="11">
    <location>
        <begin position="590"/>
        <end position="636"/>
    </location>
</feature>
<accession>A0A388K8R3</accession>
<reference evidence="14 15" key="1">
    <citation type="journal article" date="2018" name="Cell">
        <title>The Chara Genome: Secondary Complexity and Implications for Plant Terrestrialization.</title>
        <authorList>
            <person name="Nishiyama T."/>
            <person name="Sakayama H."/>
            <person name="Vries J.D."/>
            <person name="Buschmann H."/>
            <person name="Saint-Marcoux D."/>
            <person name="Ullrich K.K."/>
            <person name="Haas F.B."/>
            <person name="Vanderstraeten L."/>
            <person name="Becker D."/>
            <person name="Lang D."/>
            <person name="Vosolsobe S."/>
            <person name="Rombauts S."/>
            <person name="Wilhelmsson P.K.I."/>
            <person name="Janitza P."/>
            <person name="Kern R."/>
            <person name="Heyl A."/>
            <person name="Rumpler F."/>
            <person name="Villalobos L.I.A.C."/>
            <person name="Clay J.M."/>
            <person name="Skokan R."/>
            <person name="Toyoda A."/>
            <person name="Suzuki Y."/>
            <person name="Kagoshima H."/>
            <person name="Schijlen E."/>
            <person name="Tajeshwar N."/>
            <person name="Catarino B."/>
            <person name="Hetherington A.J."/>
            <person name="Saltykova A."/>
            <person name="Bonnot C."/>
            <person name="Breuninger H."/>
            <person name="Symeonidi A."/>
            <person name="Radhakrishnan G.V."/>
            <person name="Van Nieuwerburgh F."/>
            <person name="Deforce D."/>
            <person name="Chang C."/>
            <person name="Karol K.G."/>
            <person name="Hedrich R."/>
            <person name="Ulvskov P."/>
            <person name="Glockner G."/>
            <person name="Delwiche C.F."/>
            <person name="Petrasek J."/>
            <person name="Van de Peer Y."/>
            <person name="Friml J."/>
            <person name="Beilby M."/>
            <person name="Dolan L."/>
            <person name="Kohara Y."/>
            <person name="Sugano S."/>
            <person name="Fujiyama A."/>
            <person name="Delaux P.-M."/>
            <person name="Quint M."/>
            <person name="TheiBen G."/>
            <person name="Hagemann M."/>
            <person name="Harholt J."/>
            <person name="Dunand C."/>
            <person name="Zachgo S."/>
            <person name="Langdale J."/>
            <person name="Maumus F."/>
            <person name="Straeten D.V.D."/>
            <person name="Gould S.B."/>
            <person name="Rensing S.A."/>
        </authorList>
    </citation>
    <scope>NUCLEOTIDE SEQUENCE [LARGE SCALE GENOMIC DNA]</scope>
    <source>
        <strain evidence="14 15">S276</strain>
    </source>
</reference>
<dbReference type="InterPro" id="IPR001680">
    <property type="entry name" value="WD40_rpt"/>
</dbReference>
<feature type="compositionally biased region" description="Gly residues" evidence="11">
    <location>
        <begin position="858"/>
        <end position="869"/>
    </location>
</feature>
<evidence type="ECO:0000256" key="6">
    <source>
        <dbReference type="ARBA" id="ARBA00023015"/>
    </source>
</evidence>
<comment type="similarity">
    <text evidence="2 10">Belongs to the WD repeat HIR1 family.</text>
</comment>
<dbReference type="GO" id="GO:0006355">
    <property type="term" value="P:regulation of DNA-templated transcription"/>
    <property type="evidence" value="ECO:0007669"/>
    <property type="project" value="InterPro"/>
</dbReference>
<dbReference type="PANTHER" id="PTHR13831">
    <property type="entry name" value="MEMBER OF THE HIR1 FAMILY OF WD-REPEAT PROTEINS"/>
    <property type="match status" value="1"/>
</dbReference>
<dbReference type="Proteomes" id="UP000265515">
    <property type="component" value="Unassembled WGS sequence"/>
</dbReference>
<keyword evidence="10" id="KW-0678">Repressor</keyword>
<feature type="repeat" description="WD" evidence="9">
    <location>
        <begin position="16"/>
        <end position="42"/>
    </location>
</feature>
<evidence type="ECO:0000256" key="7">
    <source>
        <dbReference type="ARBA" id="ARBA00023163"/>
    </source>
</evidence>
<dbReference type="PANTHER" id="PTHR13831:SF0">
    <property type="entry name" value="PROTEIN HIRA"/>
    <property type="match status" value="1"/>
</dbReference>
<dbReference type="Gene3D" id="2.130.10.10">
    <property type="entry name" value="YVTN repeat-like/Quinoprotein amine dehydrogenase"/>
    <property type="match status" value="4"/>
</dbReference>
<sequence>MIVVKPPWVCHGRLSIFSIDIHPDGSRFATAGGDQKVRIWSMVPLVDKEAETDLTTPKALATLCDHFAAVNVVRWSRAGRYIASGSDDHIVFVYERRPGSGTVVFGSREKPDVENWKAVITLRGHTADVVDLAWCPDDSLLVSCSLDNTLRVWSMPNGGIVAHLAEHRSLVKGVAWDPIGSFVASQSDDKSVIIWNTSDWSLHQKVEGPYQKTVGCTFFRRLAFSPCGHFLTTTHAYEPPSHTAAVLERGDEWSKVFDFVGHGAPVVVVRYNHCMFRKQGVNLGVPGTADGTAAGAGPTGAAWGMQNGGVPGPATKEKGFGIGGNTKVFNCIAIGSQDCKVSVWTTNRPKPVMIGKHFFSQPVVDLAWSPDGYTLLCCSTDGTIAVFKFEESELGVPLTAQEMDEVKRERYGDTRLRNMALAESPMQLVLEKAAPPPTPSVAVNSVGAAGRADQVEGSSSLKTMTAIGGPTAVAATTVPPSDPVGNGAPLVGASSLSTVSPNGIPPRGLGQVRQMEYRRADGRKVIIPEPLLPPPPSVPDSVVAGSPRRFGGVDSASAPATGGGQLGGMGGAAQVMRASDADGFAGGDILGEKRGHPEDSARGEGLGSVKRMRTEKSLGGGLVGPPPPPPAPPATRGMPFNNKVPEAGMPIDRISASAPTVVSVPGGRSETLTLCLRDDDTDDDWDVEDGRGGRRGESRVVMLEARPVAHSNHTGTFGGGVAERIGLLPGGGKAEKQTEVVCSSEGSVRWRDWLDSAPVAIAGNTRLWAVACRDGSLQVYSPRGRRLLPCVVLDSPVAFMDCNSNSILLALTRAGMVHVWDIKQYKRILQESVCPVLRCEMDSECDDGGKQPGSGDMPAGGAGTAGGMSGNKPQQDSWCGRKVVRCHLSRAGAPVIVLDNRHAYVFHMAMCCWIRVADKEFLGSEFMTSWVGNGLRWGGGVGVGADTVGEVGELQAGVASVGLWSRNARMLGRLLEREDSKQATRAHLETMLASALALQSPQEYKSCLLAYVRHLTREGDEGRLREVCEDLFGMPSSSAHGPAEREDAFVLGMRKRHLLRNDVLPVMAGNRKIQRLLNEFLDLVTDMEPNLRPA</sequence>